<keyword evidence="2" id="KW-0238">DNA-binding</keyword>
<dbReference type="EMBL" id="FNRT01000002">
    <property type="protein sequence ID" value="SEB97982.1"/>
    <property type="molecule type" value="Genomic_DNA"/>
</dbReference>
<accession>A0A1H4NTK3</accession>
<dbReference type="InterPro" id="IPR005149">
    <property type="entry name" value="Tscrpt_reg_PadR_N"/>
</dbReference>
<name>A0A1H4NTK3_9ACTN</name>
<dbReference type="Proteomes" id="UP000198742">
    <property type="component" value="Unassembled WGS sequence"/>
</dbReference>
<feature type="domain" description="Transcription regulator PadR N-terminal" evidence="1">
    <location>
        <begin position="16"/>
        <end position="84"/>
    </location>
</feature>
<dbReference type="InterPro" id="IPR036390">
    <property type="entry name" value="WH_DNA-bd_sf"/>
</dbReference>
<proteinExistence type="predicted"/>
<reference evidence="3" key="1">
    <citation type="submission" date="2016-10" db="EMBL/GenBank/DDBJ databases">
        <authorList>
            <person name="Varghese N."/>
            <person name="Submissions S."/>
        </authorList>
    </citation>
    <scope>NUCLEOTIDE SEQUENCE [LARGE SCALE GENOMIC DNA]</scope>
    <source>
        <strain evidence="3">DSM 22017</strain>
    </source>
</reference>
<keyword evidence="3" id="KW-1185">Reference proteome</keyword>
<dbReference type="Pfam" id="PF03551">
    <property type="entry name" value="PadR"/>
    <property type="match status" value="1"/>
</dbReference>
<dbReference type="AlphaFoldDB" id="A0A1H4NTK3"/>
<protein>
    <submittedName>
        <fullName evidence="2">DNA-binding transcriptional regulator, PadR family</fullName>
    </submittedName>
</protein>
<dbReference type="Gene3D" id="1.10.10.10">
    <property type="entry name" value="Winged helix-like DNA-binding domain superfamily/Winged helix DNA-binding domain"/>
    <property type="match status" value="1"/>
</dbReference>
<organism evidence="2 3">
    <name type="scientific">Nocardioides exalbidus</name>
    <dbReference type="NCBI Taxonomy" id="402596"/>
    <lineage>
        <taxon>Bacteria</taxon>
        <taxon>Bacillati</taxon>
        <taxon>Actinomycetota</taxon>
        <taxon>Actinomycetes</taxon>
        <taxon>Propionibacteriales</taxon>
        <taxon>Nocardioidaceae</taxon>
        <taxon>Nocardioides</taxon>
    </lineage>
</organism>
<gene>
    <name evidence="2" type="ORF">SAMN04489844_1442</name>
</gene>
<evidence type="ECO:0000313" key="3">
    <source>
        <dbReference type="Proteomes" id="UP000198742"/>
    </source>
</evidence>
<dbReference type="SUPFAM" id="SSF46785">
    <property type="entry name" value="Winged helix' DNA-binding domain"/>
    <property type="match status" value="1"/>
</dbReference>
<evidence type="ECO:0000313" key="2">
    <source>
        <dbReference type="EMBL" id="SEB97982.1"/>
    </source>
</evidence>
<dbReference type="RefSeq" id="WP_245734582.1">
    <property type="nucleotide sequence ID" value="NZ_FNRT01000002.1"/>
</dbReference>
<sequence length="216" mass="24232">MAVHTTRMLLLGAVAMFEPVNGYQIRRELVSWRVDEWANLGPGSIYSGLTTLEKLGQVRRHDLRDDGRDVAVYEITEAGRGELARLLGEGLETVTLFSSVGFHAAFGMLPLLSREVALRHLEVRLHEIDRSLEAWDPGDGDQAPPHAVHGVRLWLAALGEERSWVADTVTRLRSGEFDLAGEPWRWVPPADDPGRQMGADSERYRELLRRTSSRDA</sequence>
<dbReference type="STRING" id="402596.SAMN04489844_1442"/>
<dbReference type="InterPro" id="IPR036388">
    <property type="entry name" value="WH-like_DNA-bd_sf"/>
</dbReference>
<dbReference type="GO" id="GO:0003677">
    <property type="term" value="F:DNA binding"/>
    <property type="evidence" value="ECO:0007669"/>
    <property type="project" value="UniProtKB-KW"/>
</dbReference>
<evidence type="ECO:0000259" key="1">
    <source>
        <dbReference type="Pfam" id="PF03551"/>
    </source>
</evidence>